<evidence type="ECO:0000256" key="3">
    <source>
        <dbReference type="ARBA" id="ARBA00022989"/>
    </source>
</evidence>
<dbReference type="Pfam" id="PF06803">
    <property type="entry name" value="DUF1232"/>
    <property type="match status" value="1"/>
</dbReference>
<dbReference type="Proteomes" id="UP001244341">
    <property type="component" value="Chromosome 12b"/>
</dbReference>
<feature type="transmembrane region" description="Helical" evidence="5">
    <location>
        <begin position="154"/>
        <end position="175"/>
    </location>
</feature>
<evidence type="ECO:0000313" key="7">
    <source>
        <dbReference type="EMBL" id="WIA20397.1"/>
    </source>
</evidence>
<organism evidence="7 8">
    <name type="scientific">Tetradesmus obliquus</name>
    <name type="common">Green alga</name>
    <name type="synonym">Acutodesmus obliquus</name>
    <dbReference type="NCBI Taxonomy" id="3088"/>
    <lineage>
        <taxon>Eukaryota</taxon>
        <taxon>Viridiplantae</taxon>
        <taxon>Chlorophyta</taxon>
        <taxon>core chlorophytes</taxon>
        <taxon>Chlorophyceae</taxon>
        <taxon>CS clade</taxon>
        <taxon>Sphaeropleales</taxon>
        <taxon>Scenedesmaceae</taxon>
        <taxon>Tetradesmus</taxon>
    </lineage>
</organism>
<keyword evidence="2 5" id="KW-0812">Transmembrane</keyword>
<proteinExistence type="predicted"/>
<keyword evidence="4 5" id="KW-0472">Membrane</keyword>
<keyword evidence="3 5" id="KW-1133">Transmembrane helix</keyword>
<feature type="transmembrane region" description="Helical" evidence="5">
    <location>
        <begin position="119"/>
        <end position="142"/>
    </location>
</feature>
<comment type="subcellular location">
    <subcellularLocation>
        <location evidence="1">Endomembrane system</location>
        <topology evidence="1">Multi-pass membrane protein</topology>
    </subcellularLocation>
</comment>
<evidence type="ECO:0000256" key="1">
    <source>
        <dbReference type="ARBA" id="ARBA00004127"/>
    </source>
</evidence>
<dbReference type="InterPro" id="IPR010652">
    <property type="entry name" value="DUF1232"/>
</dbReference>
<evidence type="ECO:0000256" key="2">
    <source>
        <dbReference type="ARBA" id="ARBA00022692"/>
    </source>
</evidence>
<reference evidence="7 8" key="1">
    <citation type="submission" date="2023-05" db="EMBL/GenBank/DDBJ databases">
        <title>A 100% complete, gapless, phased diploid assembly of the Scenedesmus obliquus UTEX 3031 genome.</title>
        <authorList>
            <person name="Biondi T.C."/>
            <person name="Hanschen E.R."/>
            <person name="Kwon T."/>
            <person name="Eng W."/>
            <person name="Kruse C.P.S."/>
            <person name="Koehler S.I."/>
            <person name="Kunde Y."/>
            <person name="Gleasner C.D."/>
            <person name="You Mak K.T."/>
            <person name="Polle J."/>
            <person name="Hovde B.T."/>
            <person name="Starkenburg S.R."/>
        </authorList>
    </citation>
    <scope>NUCLEOTIDE SEQUENCE [LARGE SCALE GENOMIC DNA]</scope>
    <source>
        <strain evidence="7 8">DOE0152z</strain>
    </source>
</reference>
<keyword evidence="8" id="KW-1185">Reference proteome</keyword>
<evidence type="ECO:0000256" key="5">
    <source>
        <dbReference type="SAM" id="Phobius"/>
    </source>
</evidence>
<protein>
    <recommendedName>
        <fullName evidence="6">DUF1232 domain-containing protein</fullName>
    </recommendedName>
</protein>
<feature type="domain" description="DUF1232" evidence="6">
    <location>
        <begin position="54"/>
        <end position="89"/>
    </location>
</feature>
<name>A0ABY8UGL5_TETOB</name>
<evidence type="ECO:0000256" key="4">
    <source>
        <dbReference type="ARBA" id="ARBA00023136"/>
    </source>
</evidence>
<accession>A0ABY8UGL5</accession>
<evidence type="ECO:0000259" key="6">
    <source>
        <dbReference type="Pfam" id="PF06803"/>
    </source>
</evidence>
<dbReference type="EMBL" id="CP126219">
    <property type="protein sequence ID" value="WIA20397.1"/>
    <property type="molecule type" value="Genomic_DNA"/>
</dbReference>
<sequence>MPGAPSSAGWESEAAADAETGCWQAFNARVKALKRDVLALYYAVHDPRTPVLSKLLPWLVLAYALSPLDLIPDFIPVLGLLDDMLLLPLGLWVSYKLIPAQVMQECRQRAEEEPLLLERNWVVAVLVFVLWTAGLLLLVHWLVRQYGDDDLRPYEWAVLAGTGGVAAIVFSVWMISRLRYEARRRDEWNVALLADAGRVL</sequence>
<feature type="transmembrane region" description="Helical" evidence="5">
    <location>
        <begin position="74"/>
        <end position="98"/>
    </location>
</feature>
<evidence type="ECO:0000313" key="8">
    <source>
        <dbReference type="Proteomes" id="UP001244341"/>
    </source>
</evidence>
<gene>
    <name evidence="7" type="ORF">OEZ85_004817</name>
</gene>